<evidence type="ECO:0000259" key="9">
    <source>
        <dbReference type="Pfam" id="PF03931"/>
    </source>
</evidence>
<gene>
    <name evidence="10" type="ORF">TREES_T100021724</name>
</gene>
<dbReference type="GO" id="GO:0006511">
    <property type="term" value="P:ubiquitin-dependent protein catabolic process"/>
    <property type="evidence" value="ECO:0007669"/>
    <property type="project" value="InterPro"/>
</dbReference>
<evidence type="ECO:0000259" key="8">
    <source>
        <dbReference type="Pfam" id="PF01466"/>
    </source>
</evidence>
<evidence type="ECO:0000256" key="5">
    <source>
        <dbReference type="ARBA" id="ARBA00033118"/>
    </source>
</evidence>
<feature type="domain" description="SKP1 component dimerisation" evidence="8">
    <location>
        <begin position="275"/>
        <end position="294"/>
    </location>
</feature>
<dbReference type="Gene3D" id="3.30.710.10">
    <property type="entry name" value="Potassium Channel Kv1.1, Chain A"/>
    <property type="match status" value="2"/>
</dbReference>
<keyword evidence="11" id="KW-1185">Reference proteome</keyword>
<feature type="domain" description="SKP1 component POZ" evidence="9">
    <location>
        <begin position="2"/>
        <end position="64"/>
    </location>
</feature>
<accession>L9JP42</accession>
<reference evidence="11" key="1">
    <citation type="submission" date="2012-07" db="EMBL/GenBank/DDBJ databases">
        <title>Genome of the Chinese tree shrew, a rising model animal genetically related to primates.</title>
        <authorList>
            <person name="Zhang G."/>
            <person name="Fan Y."/>
            <person name="Yao Y."/>
            <person name="Huang Z."/>
        </authorList>
    </citation>
    <scope>NUCLEOTIDE SEQUENCE [LARGE SCALE GENOMIC DNA]</scope>
</reference>
<feature type="domain" description="SKP1 component POZ" evidence="9">
    <location>
        <begin position="165"/>
        <end position="229"/>
    </location>
</feature>
<proteinExistence type="inferred from homology"/>
<dbReference type="InterPro" id="IPR036296">
    <property type="entry name" value="SKP1-like_dim_sf"/>
</dbReference>
<dbReference type="FunFam" id="3.30.710.10:FF:000270">
    <property type="entry name" value="S-phase kinase-associated protein 1"/>
    <property type="match status" value="2"/>
</dbReference>
<dbReference type="InterPro" id="IPR016073">
    <property type="entry name" value="Skp1_comp_POZ"/>
</dbReference>
<name>L9JP42_TUPCH</name>
<dbReference type="SUPFAM" id="SSF54695">
    <property type="entry name" value="POZ domain"/>
    <property type="match status" value="2"/>
</dbReference>
<dbReference type="InterPro" id="IPR016072">
    <property type="entry name" value="Skp1_comp_dimer"/>
</dbReference>
<dbReference type="AlphaFoldDB" id="L9JP42"/>
<reference evidence="11" key="2">
    <citation type="journal article" date="2013" name="Nat. Commun.">
        <title>Genome of the Chinese tree shrew.</title>
        <authorList>
            <person name="Fan Y."/>
            <person name="Huang Z.Y."/>
            <person name="Cao C.C."/>
            <person name="Chen C.S."/>
            <person name="Chen Y.X."/>
            <person name="Fan D.D."/>
            <person name="He J."/>
            <person name="Hou H.L."/>
            <person name="Hu L."/>
            <person name="Hu X.T."/>
            <person name="Jiang X.T."/>
            <person name="Lai R."/>
            <person name="Lang Y.S."/>
            <person name="Liang B."/>
            <person name="Liao S.G."/>
            <person name="Mu D."/>
            <person name="Ma Y.Y."/>
            <person name="Niu Y.Y."/>
            <person name="Sun X.Q."/>
            <person name="Xia J.Q."/>
            <person name="Xiao J."/>
            <person name="Xiong Z.Q."/>
            <person name="Xu L."/>
            <person name="Yang L."/>
            <person name="Zhang Y."/>
            <person name="Zhao W."/>
            <person name="Zhao X.D."/>
            <person name="Zheng Y.T."/>
            <person name="Zhou J.M."/>
            <person name="Zhu Y.B."/>
            <person name="Zhang G.J."/>
            <person name="Wang J."/>
            <person name="Yao Y.G."/>
        </authorList>
    </citation>
    <scope>NUCLEOTIDE SEQUENCE [LARGE SCALE GENOMIC DNA]</scope>
</reference>
<protein>
    <recommendedName>
        <fullName evidence="3">S-phase kinase-associated protein 1</fullName>
    </recommendedName>
    <alternativeName>
        <fullName evidence="6">Cyclin-A/CDK2-associated protein p19</fullName>
    </alternativeName>
    <alternativeName>
        <fullName evidence="5">p19skp1</fullName>
    </alternativeName>
</protein>
<feature type="region of interest" description="Disordered" evidence="7">
    <location>
        <begin position="227"/>
        <end position="252"/>
    </location>
</feature>
<feature type="domain" description="SKP1 component dimerisation" evidence="8">
    <location>
        <begin position="110"/>
        <end position="129"/>
    </location>
</feature>
<comment type="similarity">
    <text evidence="2">Belongs to the SKP1 family.</text>
</comment>
<evidence type="ECO:0000256" key="2">
    <source>
        <dbReference type="ARBA" id="ARBA00009993"/>
    </source>
</evidence>
<dbReference type="Proteomes" id="UP000011518">
    <property type="component" value="Unassembled WGS sequence"/>
</dbReference>
<dbReference type="InterPro" id="IPR001232">
    <property type="entry name" value="SKP1-like"/>
</dbReference>
<dbReference type="STRING" id="246437.L9JP42"/>
<dbReference type="Pfam" id="PF03931">
    <property type="entry name" value="Skp1_POZ"/>
    <property type="match status" value="2"/>
</dbReference>
<dbReference type="GO" id="GO:0016301">
    <property type="term" value="F:kinase activity"/>
    <property type="evidence" value="ECO:0007669"/>
    <property type="project" value="UniProtKB-KW"/>
</dbReference>
<keyword evidence="4" id="KW-0833">Ubl conjugation pathway</keyword>
<dbReference type="PANTHER" id="PTHR11165">
    <property type="entry name" value="SKP1"/>
    <property type="match status" value="1"/>
</dbReference>
<feature type="region of interest" description="Disordered" evidence="7">
    <location>
        <begin position="62"/>
        <end position="87"/>
    </location>
</feature>
<dbReference type="CDD" id="cd18322">
    <property type="entry name" value="BTB_POZ_SKP1"/>
    <property type="match status" value="2"/>
</dbReference>
<evidence type="ECO:0000256" key="6">
    <source>
        <dbReference type="ARBA" id="ARBA00033452"/>
    </source>
</evidence>
<sequence>MKLQSSDGGIFEVDVEIAKQSVTIKPMLGDSGIEDEGDDDPVHLPNVNAAIFKKVIQWCTHHKDDSPPPEDDENKLKRTDDIPVPDQGFPKVDQGTLFALLLAANYLGIKDLLDVTCNTVANMIKGKTVPRRLAKTTLLKRRKPRYGKRTRAPASRLPETRHVPLMKLQSSDGGIFEVDVEIAKQSVTIKPMLGDSGIEDEGDDDPVPLPNVNAAIFKKVIQWCTHHKDDSPPPEDDENKLKRTDDIPVPDQGFPKVDQGTLFALLLAANYLGIKDLLDVTCNTVANMIKGKTVPRRLAKTTLLKRRKPRYGKRTRGVKRREKLCLTP</sequence>
<dbReference type="Pfam" id="PF01466">
    <property type="entry name" value="Skp1"/>
    <property type="match status" value="2"/>
</dbReference>
<evidence type="ECO:0000313" key="10">
    <source>
        <dbReference type="EMBL" id="ELW50937.1"/>
    </source>
</evidence>
<evidence type="ECO:0000256" key="3">
    <source>
        <dbReference type="ARBA" id="ARBA00014544"/>
    </source>
</evidence>
<evidence type="ECO:0000256" key="4">
    <source>
        <dbReference type="ARBA" id="ARBA00022786"/>
    </source>
</evidence>
<keyword evidence="10" id="KW-0808">Transferase</keyword>
<dbReference type="EMBL" id="KB320975">
    <property type="protein sequence ID" value="ELW50937.1"/>
    <property type="molecule type" value="Genomic_DNA"/>
</dbReference>
<dbReference type="SMART" id="SM00512">
    <property type="entry name" value="Skp1"/>
    <property type="match status" value="2"/>
</dbReference>
<comment type="pathway">
    <text evidence="1">Protein modification; protein ubiquitination.</text>
</comment>
<dbReference type="InterPro" id="IPR016897">
    <property type="entry name" value="SKP1"/>
</dbReference>
<dbReference type="InterPro" id="IPR011333">
    <property type="entry name" value="SKP1/BTB/POZ_sf"/>
</dbReference>
<evidence type="ECO:0000256" key="7">
    <source>
        <dbReference type="SAM" id="MobiDB-lite"/>
    </source>
</evidence>
<keyword evidence="10" id="KW-0418">Kinase</keyword>
<organism evidence="10 11">
    <name type="scientific">Tupaia chinensis</name>
    <name type="common">Chinese tree shrew</name>
    <name type="synonym">Tupaia belangeri chinensis</name>
    <dbReference type="NCBI Taxonomy" id="246437"/>
    <lineage>
        <taxon>Eukaryota</taxon>
        <taxon>Metazoa</taxon>
        <taxon>Chordata</taxon>
        <taxon>Craniata</taxon>
        <taxon>Vertebrata</taxon>
        <taxon>Euteleostomi</taxon>
        <taxon>Mammalia</taxon>
        <taxon>Eutheria</taxon>
        <taxon>Euarchontoglires</taxon>
        <taxon>Scandentia</taxon>
        <taxon>Tupaiidae</taxon>
        <taxon>Tupaia</taxon>
    </lineage>
</organism>
<dbReference type="SUPFAM" id="SSF81382">
    <property type="entry name" value="Skp1 dimerisation domain-like"/>
    <property type="match status" value="2"/>
</dbReference>
<evidence type="ECO:0000313" key="11">
    <source>
        <dbReference type="Proteomes" id="UP000011518"/>
    </source>
</evidence>
<dbReference type="InParanoid" id="L9JP42"/>
<evidence type="ECO:0000256" key="1">
    <source>
        <dbReference type="ARBA" id="ARBA00004906"/>
    </source>
</evidence>